<evidence type="ECO:0000313" key="2">
    <source>
        <dbReference type="EMBL" id="KAK7410642.1"/>
    </source>
</evidence>
<evidence type="ECO:0000313" key="3">
    <source>
        <dbReference type="Proteomes" id="UP001386955"/>
    </source>
</evidence>
<protein>
    <submittedName>
        <fullName evidence="2">Uncharacterized protein</fullName>
    </submittedName>
</protein>
<proteinExistence type="predicted"/>
<organism evidence="2 3">
    <name type="scientific">Psophocarpus tetragonolobus</name>
    <name type="common">Winged bean</name>
    <name type="synonym">Dolichos tetragonolobus</name>
    <dbReference type="NCBI Taxonomy" id="3891"/>
    <lineage>
        <taxon>Eukaryota</taxon>
        <taxon>Viridiplantae</taxon>
        <taxon>Streptophyta</taxon>
        <taxon>Embryophyta</taxon>
        <taxon>Tracheophyta</taxon>
        <taxon>Spermatophyta</taxon>
        <taxon>Magnoliopsida</taxon>
        <taxon>eudicotyledons</taxon>
        <taxon>Gunneridae</taxon>
        <taxon>Pentapetalae</taxon>
        <taxon>rosids</taxon>
        <taxon>fabids</taxon>
        <taxon>Fabales</taxon>
        <taxon>Fabaceae</taxon>
        <taxon>Papilionoideae</taxon>
        <taxon>50 kb inversion clade</taxon>
        <taxon>NPAAA clade</taxon>
        <taxon>indigoferoid/millettioid clade</taxon>
        <taxon>Phaseoleae</taxon>
        <taxon>Psophocarpus</taxon>
    </lineage>
</organism>
<sequence length="251" mass="27788">MGCCVSKCKASTQEEHEQNKLGISQSPSLYSSTKIPPSPPSPTSSTSSSLSSKDRSFSNDFLLSCYKHNPHIARFNSLRDPFIPSPPPPQSFSMPHKRLRSNSPTNLSRQKTFRKHTLSHTSSSLTFNYSSTTLTSPSPSTRFNGHKSPTHTLVSKGIIHTSNLFVTSLHSHNSVSSSTTKHTVKPAIPYYSSPTLLHSSASTNTHTRTFRLPPKVHQTVVKDVMSDRPIDLTLMEDIHNPLISLDCFIFL</sequence>
<dbReference type="AlphaFoldDB" id="A0AAN9XV93"/>
<dbReference type="EMBL" id="JAYMYS010000001">
    <property type="protein sequence ID" value="KAK7410642.1"/>
    <property type="molecule type" value="Genomic_DNA"/>
</dbReference>
<feature type="region of interest" description="Disordered" evidence="1">
    <location>
        <begin position="9"/>
        <end position="52"/>
    </location>
</feature>
<dbReference type="Proteomes" id="UP001386955">
    <property type="component" value="Unassembled WGS sequence"/>
</dbReference>
<accession>A0AAN9XV93</accession>
<reference evidence="2 3" key="1">
    <citation type="submission" date="2024-01" db="EMBL/GenBank/DDBJ databases">
        <title>The genomes of 5 underutilized Papilionoideae crops provide insights into root nodulation and disease resistanc.</title>
        <authorList>
            <person name="Jiang F."/>
        </authorList>
    </citation>
    <scope>NUCLEOTIDE SEQUENCE [LARGE SCALE GENOMIC DNA]</scope>
    <source>
        <strain evidence="2">DUOXIRENSHENG_FW03</strain>
        <tissue evidence="2">Leaves</tissue>
    </source>
</reference>
<keyword evidence="3" id="KW-1185">Reference proteome</keyword>
<feature type="region of interest" description="Disordered" evidence="1">
    <location>
        <begin position="79"/>
        <end position="108"/>
    </location>
</feature>
<gene>
    <name evidence="2" type="ORF">VNO78_01590</name>
</gene>
<comment type="caution">
    <text evidence="2">The sequence shown here is derived from an EMBL/GenBank/DDBJ whole genome shotgun (WGS) entry which is preliminary data.</text>
</comment>
<evidence type="ECO:0000256" key="1">
    <source>
        <dbReference type="SAM" id="MobiDB-lite"/>
    </source>
</evidence>
<feature type="compositionally biased region" description="Polar residues" evidence="1">
    <location>
        <begin position="21"/>
        <end position="30"/>
    </location>
</feature>
<name>A0AAN9XV93_PSOTE</name>